<dbReference type="EMBL" id="JBCNVT010000001">
    <property type="protein sequence ID" value="MEO5285414.1"/>
    <property type="molecule type" value="Genomic_DNA"/>
</dbReference>
<sequence length="68" mass="7682">MQRTNTTRNVSRFKEWFSRWLETLLFLFGTALVVVGIYLVWSFSIAIMATGIVVIIISVMIAKAKGGE</sequence>
<dbReference type="RefSeq" id="WP_347985263.1">
    <property type="nucleotide sequence ID" value="NZ_JBCNVT010000001.1"/>
</dbReference>
<evidence type="ECO:0008006" key="4">
    <source>
        <dbReference type="Google" id="ProtNLM"/>
    </source>
</evidence>
<keyword evidence="1" id="KW-1133">Transmembrane helix</keyword>
<feature type="transmembrane region" description="Helical" evidence="1">
    <location>
        <begin position="20"/>
        <end position="39"/>
    </location>
</feature>
<name>A0ABV0I2N7_9LACO</name>
<evidence type="ECO:0000313" key="2">
    <source>
        <dbReference type="EMBL" id="MEO5285414.1"/>
    </source>
</evidence>
<accession>A0ABV0I2N7</accession>
<gene>
    <name evidence="2" type="ORF">AAVZ08_02020</name>
</gene>
<protein>
    <recommendedName>
        <fullName evidence="4">DUF1056 family protein</fullName>
    </recommendedName>
</protein>
<organism evidence="2 3">
    <name type="scientific">Limosilactobacillus allomucosae</name>
    <dbReference type="NCBI Taxonomy" id="3142938"/>
    <lineage>
        <taxon>Bacteria</taxon>
        <taxon>Bacillati</taxon>
        <taxon>Bacillota</taxon>
        <taxon>Bacilli</taxon>
        <taxon>Lactobacillales</taxon>
        <taxon>Lactobacillaceae</taxon>
        <taxon>Limosilactobacillus</taxon>
    </lineage>
</organism>
<evidence type="ECO:0000256" key="1">
    <source>
        <dbReference type="SAM" id="Phobius"/>
    </source>
</evidence>
<dbReference type="Proteomes" id="UP001456307">
    <property type="component" value="Unassembled WGS sequence"/>
</dbReference>
<keyword evidence="3" id="KW-1185">Reference proteome</keyword>
<proteinExistence type="predicted"/>
<keyword evidence="1" id="KW-0812">Transmembrane</keyword>
<reference evidence="2 3" key="1">
    <citation type="submission" date="2024-04" db="EMBL/GenBank/DDBJ databases">
        <title>Limosilactobacillus allomucosae sp. nov., a novel species isolated from wild boar faecal samples as potential probiotics for domestic pigs.</title>
        <authorList>
            <person name="Chen B."/>
        </authorList>
    </citation>
    <scope>NUCLEOTIDE SEQUENCE [LARGE SCALE GENOMIC DNA]</scope>
    <source>
        <strain evidence="2 3">WILCCON 0055</strain>
    </source>
</reference>
<keyword evidence="1" id="KW-0472">Membrane</keyword>
<feature type="transmembrane region" description="Helical" evidence="1">
    <location>
        <begin position="45"/>
        <end position="62"/>
    </location>
</feature>
<evidence type="ECO:0000313" key="3">
    <source>
        <dbReference type="Proteomes" id="UP001456307"/>
    </source>
</evidence>
<comment type="caution">
    <text evidence="2">The sequence shown here is derived from an EMBL/GenBank/DDBJ whole genome shotgun (WGS) entry which is preliminary data.</text>
</comment>